<gene>
    <name evidence="2" type="ORF">MD483_23180</name>
</gene>
<accession>A0A9X3CIZ8</accession>
<evidence type="ECO:0000313" key="2">
    <source>
        <dbReference type="EMBL" id="MCW8336709.1"/>
    </source>
</evidence>
<reference evidence="2" key="1">
    <citation type="submission" date="2022-02" db="EMBL/GenBank/DDBJ databases">
        <title>Vibrio sp. nov., a new bacterium isolated from Bohai sea, China.</title>
        <authorList>
            <person name="Yuan Y."/>
        </authorList>
    </citation>
    <scope>NUCLEOTIDE SEQUENCE</scope>
    <source>
        <strain evidence="2">DBSS07</strain>
    </source>
</reference>
<dbReference type="AlphaFoldDB" id="A0A9X3CIZ8"/>
<dbReference type="RefSeq" id="WP_252033540.1">
    <property type="nucleotide sequence ID" value="NZ_JAKRRX010000363.1"/>
</dbReference>
<keyword evidence="3" id="KW-1185">Reference proteome</keyword>
<organism evidence="2 3">
    <name type="scientific">Vibrio paucivorans</name>
    <dbReference type="NCBI Taxonomy" id="2829489"/>
    <lineage>
        <taxon>Bacteria</taxon>
        <taxon>Pseudomonadati</taxon>
        <taxon>Pseudomonadota</taxon>
        <taxon>Gammaproteobacteria</taxon>
        <taxon>Vibrionales</taxon>
        <taxon>Vibrionaceae</taxon>
        <taxon>Vibrio</taxon>
    </lineage>
</organism>
<evidence type="ECO:0000256" key="1">
    <source>
        <dbReference type="SAM" id="MobiDB-lite"/>
    </source>
</evidence>
<proteinExistence type="predicted"/>
<sequence>MNGKLRTALSLKLKKQNISDQPPRLVRSNAAFESNPVPSEQHKKASR</sequence>
<dbReference type="EMBL" id="JAKRRX010000363">
    <property type="protein sequence ID" value="MCW8336709.1"/>
    <property type="molecule type" value="Genomic_DNA"/>
</dbReference>
<comment type="caution">
    <text evidence="2">The sequence shown here is derived from an EMBL/GenBank/DDBJ whole genome shotgun (WGS) entry which is preliminary data.</text>
</comment>
<name>A0A9X3CIZ8_9VIBR</name>
<feature type="region of interest" description="Disordered" evidence="1">
    <location>
        <begin position="1"/>
        <end position="47"/>
    </location>
</feature>
<dbReference type="Proteomes" id="UP001155586">
    <property type="component" value="Unassembled WGS sequence"/>
</dbReference>
<protein>
    <submittedName>
        <fullName evidence="2">Uncharacterized protein</fullName>
    </submittedName>
</protein>
<evidence type="ECO:0000313" key="3">
    <source>
        <dbReference type="Proteomes" id="UP001155586"/>
    </source>
</evidence>